<dbReference type="AlphaFoldDB" id="A0A7J6X2L9"/>
<comment type="caution">
    <text evidence="1">The sequence shown here is derived from an EMBL/GenBank/DDBJ whole genome shotgun (WGS) entry which is preliminary data.</text>
</comment>
<protein>
    <submittedName>
        <fullName evidence="1">Uncharacterized protein</fullName>
    </submittedName>
</protein>
<evidence type="ECO:0000313" key="2">
    <source>
        <dbReference type="Proteomes" id="UP000554482"/>
    </source>
</evidence>
<keyword evidence="2" id="KW-1185">Reference proteome</keyword>
<reference evidence="1 2" key="1">
    <citation type="submission" date="2020-06" db="EMBL/GenBank/DDBJ databases">
        <title>Transcriptomic and genomic resources for Thalictrum thalictroides and T. hernandezii: Facilitating candidate gene discovery in an emerging model plant lineage.</title>
        <authorList>
            <person name="Arias T."/>
            <person name="Riano-Pachon D.M."/>
            <person name="Di Stilio V.S."/>
        </authorList>
    </citation>
    <scope>NUCLEOTIDE SEQUENCE [LARGE SCALE GENOMIC DNA]</scope>
    <source>
        <strain evidence="2">cv. WT478/WT964</strain>
        <tissue evidence="1">Leaves</tissue>
    </source>
</reference>
<evidence type="ECO:0000313" key="1">
    <source>
        <dbReference type="EMBL" id="KAF5203038.1"/>
    </source>
</evidence>
<gene>
    <name evidence="1" type="ORF">FRX31_007376</name>
</gene>
<dbReference type="EMBL" id="JABWDY010007302">
    <property type="protein sequence ID" value="KAF5203038.1"/>
    <property type="molecule type" value="Genomic_DNA"/>
</dbReference>
<dbReference type="OrthoDB" id="1939212at2759"/>
<name>A0A7J6X2L9_THATH</name>
<sequence length="73" mass="8389">MNGNFLSLKLRSTMCIEEQIVKPEEDETKNTVPVKGLTDPRGNQIEMYLFWPIIYHLLVFNPNSFNGTGVLFV</sequence>
<proteinExistence type="predicted"/>
<organism evidence="1 2">
    <name type="scientific">Thalictrum thalictroides</name>
    <name type="common">Rue-anemone</name>
    <name type="synonym">Anemone thalictroides</name>
    <dbReference type="NCBI Taxonomy" id="46969"/>
    <lineage>
        <taxon>Eukaryota</taxon>
        <taxon>Viridiplantae</taxon>
        <taxon>Streptophyta</taxon>
        <taxon>Embryophyta</taxon>
        <taxon>Tracheophyta</taxon>
        <taxon>Spermatophyta</taxon>
        <taxon>Magnoliopsida</taxon>
        <taxon>Ranunculales</taxon>
        <taxon>Ranunculaceae</taxon>
        <taxon>Thalictroideae</taxon>
        <taxon>Thalictrum</taxon>
    </lineage>
</organism>
<dbReference type="Proteomes" id="UP000554482">
    <property type="component" value="Unassembled WGS sequence"/>
</dbReference>
<accession>A0A7J6X2L9</accession>